<evidence type="ECO:0000313" key="3">
    <source>
        <dbReference type="Proteomes" id="UP000597206"/>
    </source>
</evidence>
<dbReference type="CDD" id="cd04301">
    <property type="entry name" value="NAT_SF"/>
    <property type="match status" value="1"/>
</dbReference>
<proteinExistence type="predicted"/>
<organism evidence="2 3">
    <name type="scientific">Vibrio nitrifigilis</name>
    <dbReference type="NCBI Taxonomy" id="2789781"/>
    <lineage>
        <taxon>Bacteria</taxon>
        <taxon>Pseudomonadati</taxon>
        <taxon>Pseudomonadota</taxon>
        <taxon>Gammaproteobacteria</taxon>
        <taxon>Vibrionales</taxon>
        <taxon>Vibrionaceae</taxon>
        <taxon>Vibrio</taxon>
    </lineage>
</organism>
<dbReference type="SUPFAM" id="SSF55729">
    <property type="entry name" value="Acyl-CoA N-acyltransferases (Nat)"/>
    <property type="match status" value="1"/>
</dbReference>
<dbReference type="Proteomes" id="UP000597206">
    <property type="component" value="Unassembled WGS sequence"/>
</dbReference>
<dbReference type="EMBL" id="JADPMR010000004">
    <property type="protein sequence ID" value="MBF9002489.1"/>
    <property type="molecule type" value="Genomic_DNA"/>
</dbReference>
<dbReference type="InterPro" id="IPR016181">
    <property type="entry name" value="Acyl_CoA_acyltransferase"/>
</dbReference>
<dbReference type="Pfam" id="PF00583">
    <property type="entry name" value="Acetyltransf_1"/>
    <property type="match status" value="1"/>
</dbReference>
<protein>
    <submittedName>
        <fullName evidence="2">GNAT family N-acetyltransferase</fullName>
    </submittedName>
</protein>
<comment type="caution">
    <text evidence="2">The sequence shown here is derived from an EMBL/GenBank/DDBJ whole genome shotgun (WGS) entry which is preliminary data.</text>
</comment>
<dbReference type="PROSITE" id="PS51186">
    <property type="entry name" value="GNAT"/>
    <property type="match status" value="1"/>
</dbReference>
<gene>
    <name evidence="2" type="ORF">I1A42_18620</name>
</gene>
<evidence type="ECO:0000313" key="2">
    <source>
        <dbReference type="EMBL" id="MBF9002489.1"/>
    </source>
</evidence>
<feature type="domain" description="N-acetyltransferase" evidence="1">
    <location>
        <begin position="1"/>
        <end position="138"/>
    </location>
</feature>
<accession>A0ABS0GJ59</accession>
<dbReference type="Gene3D" id="3.40.630.30">
    <property type="match status" value="1"/>
</dbReference>
<dbReference type="RefSeq" id="WP_196124359.1">
    <property type="nucleotide sequence ID" value="NZ_JADPMR010000004.1"/>
</dbReference>
<reference evidence="2 3" key="1">
    <citation type="submission" date="2020-11" db="EMBL/GenBank/DDBJ databases">
        <title>Vibrio nitrifigilis sp. nov., a marine nitrogen-fixing bacterium isolated from the lagoon sediment of an islet inside an atoll.</title>
        <authorList>
            <person name="Wang L.-T."/>
            <person name="Shieh W.Y."/>
        </authorList>
    </citation>
    <scope>NUCLEOTIDE SEQUENCE [LARGE SCALE GENOMIC DNA]</scope>
    <source>
        <strain evidence="2 3">NFV-1</strain>
    </source>
</reference>
<dbReference type="InterPro" id="IPR000182">
    <property type="entry name" value="GNAT_dom"/>
</dbReference>
<name>A0ABS0GJ59_9VIBR</name>
<evidence type="ECO:0000259" key="1">
    <source>
        <dbReference type="PROSITE" id="PS51186"/>
    </source>
</evidence>
<keyword evidence="3" id="KW-1185">Reference proteome</keyword>
<sequence length="138" mass="16141">MDIHRVTVSDIAILAKLNHQLIKDEGHRNPMSVDELEKRMSSWLSSGYFAALFSELDEIVGYTLWRQDEGFIYIRQFFITPDFRGKGNGKKAFYLSRDQFWSGQKLRLDVLINNHRGLEFWHTVGFGDYCITMENTSL</sequence>